<dbReference type="Pfam" id="PF25954">
    <property type="entry name" value="Beta-barrel_RND_2"/>
    <property type="match status" value="1"/>
</dbReference>
<evidence type="ECO:0000313" key="9">
    <source>
        <dbReference type="Proteomes" id="UP000629596"/>
    </source>
</evidence>
<sequence length="301" mass="32945">MKRIFIPVAALLLVSCNQTTQETIPVAEAAADTTAPVIEMQDTTGTANEVDAVTSATAMPNHSSFNGIMVVPPQRRATVTLTMGGTVHSTTLLPGDYVRKGSVLATLENPDFINLQQAYLDACAQAEYLQKEYERQERLSSQEAASQKRFQQSKADYLSMKSRLEAAAAQLTILGVAPEELQANGIRPYLEVKSPLNGYVTAMDLNLGKYINAGESICDVVDKGETLLCLTAYEKDLQNLEPGKRVQFRVNGMGAETFHAVLVSVGQEVDETNRSLEVYARVKESNSRFRPGMYVTARVEK</sequence>
<reference evidence="7 8" key="1">
    <citation type="submission" date="2018-07" db="EMBL/GenBank/DDBJ databases">
        <title>Parabacteroides acidifaciens nov. sp., isolated from human feces.</title>
        <authorList>
            <person name="Wang Y.J."/>
        </authorList>
    </citation>
    <scope>NUCLEOTIDE SEQUENCE [LARGE SCALE GENOMIC DNA]</scope>
    <source>
        <strain evidence="7 8">426-9</strain>
    </source>
</reference>
<dbReference type="Pfam" id="PF25973">
    <property type="entry name" value="BSH_CzcB"/>
    <property type="match status" value="1"/>
</dbReference>
<dbReference type="Gene3D" id="2.40.50.100">
    <property type="match status" value="1"/>
</dbReference>
<dbReference type="EMBL" id="QREV01000001">
    <property type="protein sequence ID" value="RDU51102.1"/>
    <property type="molecule type" value="Genomic_DNA"/>
</dbReference>
<dbReference type="InterPro" id="IPR006143">
    <property type="entry name" value="RND_pump_MFP"/>
</dbReference>
<accession>A0A3D8HK04</accession>
<dbReference type="GO" id="GO:0022857">
    <property type="term" value="F:transmembrane transporter activity"/>
    <property type="evidence" value="ECO:0007669"/>
    <property type="project" value="InterPro"/>
</dbReference>
<evidence type="ECO:0000259" key="4">
    <source>
        <dbReference type="Pfam" id="PF25954"/>
    </source>
</evidence>
<feature type="signal peptide" evidence="3">
    <location>
        <begin position="1"/>
        <end position="20"/>
    </location>
</feature>
<keyword evidence="9" id="KW-1185">Reference proteome</keyword>
<dbReference type="SUPFAM" id="SSF111369">
    <property type="entry name" value="HlyD-like secretion proteins"/>
    <property type="match status" value="1"/>
</dbReference>
<dbReference type="NCBIfam" id="TIGR01730">
    <property type="entry name" value="RND_mfp"/>
    <property type="match status" value="1"/>
</dbReference>
<dbReference type="GO" id="GO:0060003">
    <property type="term" value="P:copper ion export"/>
    <property type="evidence" value="ECO:0007669"/>
    <property type="project" value="TreeGrafter"/>
</dbReference>
<comment type="similarity">
    <text evidence="1">Belongs to the membrane fusion protein (MFP) (TC 8.A.1) family.</text>
</comment>
<dbReference type="Gene3D" id="1.10.287.470">
    <property type="entry name" value="Helix hairpin bin"/>
    <property type="match status" value="1"/>
</dbReference>
<feature type="domain" description="CusB-like beta-barrel" evidence="4">
    <location>
        <begin position="232"/>
        <end position="300"/>
    </location>
</feature>
<dbReference type="GO" id="GO:0030313">
    <property type="term" value="C:cell envelope"/>
    <property type="evidence" value="ECO:0007669"/>
    <property type="project" value="TreeGrafter"/>
</dbReference>
<evidence type="ECO:0000313" key="6">
    <source>
        <dbReference type="EMBL" id="MBC8600150.1"/>
    </source>
</evidence>
<dbReference type="PANTHER" id="PTHR30097">
    <property type="entry name" value="CATION EFFLUX SYSTEM PROTEIN CUSB"/>
    <property type="match status" value="1"/>
</dbReference>
<evidence type="ECO:0000256" key="3">
    <source>
        <dbReference type="SAM" id="SignalP"/>
    </source>
</evidence>
<dbReference type="GO" id="GO:0015679">
    <property type="term" value="P:plasma membrane copper ion transport"/>
    <property type="evidence" value="ECO:0007669"/>
    <property type="project" value="TreeGrafter"/>
</dbReference>
<dbReference type="GO" id="GO:0016020">
    <property type="term" value="C:membrane"/>
    <property type="evidence" value="ECO:0007669"/>
    <property type="project" value="InterPro"/>
</dbReference>
<evidence type="ECO:0000313" key="7">
    <source>
        <dbReference type="EMBL" id="RDU51102.1"/>
    </source>
</evidence>
<organism evidence="7 8">
    <name type="scientific">Parabacteroides acidifaciens</name>
    <dbReference type="NCBI Taxonomy" id="2290935"/>
    <lineage>
        <taxon>Bacteria</taxon>
        <taxon>Pseudomonadati</taxon>
        <taxon>Bacteroidota</taxon>
        <taxon>Bacteroidia</taxon>
        <taxon>Bacteroidales</taxon>
        <taxon>Tannerellaceae</taxon>
        <taxon>Parabacteroides</taxon>
    </lineage>
</organism>
<dbReference type="Gene3D" id="2.40.30.170">
    <property type="match status" value="1"/>
</dbReference>
<evidence type="ECO:0000256" key="2">
    <source>
        <dbReference type="ARBA" id="ARBA00022448"/>
    </source>
</evidence>
<dbReference type="PANTHER" id="PTHR30097:SF4">
    <property type="entry name" value="SLR6042 PROTEIN"/>
    <property type="match status" value="1"/>
</dbReference>
<protein>
    <submittedName>
        <fullName evidence="7">Efflux RND transporter periplasmic adaptor subunit</fullName>
    </submittedName>
</protein>
<proteinExistence type="inferred from homology"/>
<dbReference type="Proteomes" id="UP000629596">
    <property type="component" value="Unassembled WGS sequence"/>
</dbReference>
<name>A0A3D8HK04_9BACT</name>
<reference evidence="6 9" key="2">
    <citation type="submission" date="2020-08" db="EMBL/GenBank/DDBJ databases">
        <title>Genome public.</title>
        <authorList>
            <person name="Liu C."/>
            <person name="Sun Q."/>
        </authorList>
    </citation>
    <scope>NUCLEOTIDE SEQUENCE [LARGE SCALE GENOMIC DNA]</scope>
    <source>
        <strain evidence="6 9">426_9</strain>
    </source>
</reference>
<evidence type="ECO:0000256" key="1">
    <source>
        <dbReference type="ARBA" id="ARBA00009477"/>
    </source>
</evidence>
<evidence type="ECO:0000313" key="8">
    <source>
        <dbReference type="Proteomes" id="UP000256321"/>
    </source>
</evidence>
<keyword evidence="3" id="KW-0732">Signal</keyword>
<evidence type="ECO:0000259" key="5">
    <source>
        <dbReference type="Pfam" id="PF25973"/>
    </source>
</evidence>
<comment type="caution">
    <text evidence="7">The sequence shown here is derived from an EMBL/GenBank/DDBJ whole genome shotgun (WGS) entry which is preliminary data.</text>
</comment>
<keyword evidence="2" id="KW-0813">Transport</keyword>
<dbReference type="InterPro" id="IPR058647">
    <property type="entry name" value="BSH_CzcB-like"/>
</dbReference>
<dbReference type="RefSeq" id="WP_115497696.1">
    <property type="nucleotide sequence ID" value="NZ_JACRTI010000001.1"/>
</dbReference>
<dbReference type="AlphaFoldDB" id="A0A3D8HK04"/>
<dbReference type="InterPro" id="IPR058792">
    <property type="entry name" value="Beta-barrel_RND_2"/>
</dbReference>
<dbReference type="InterPro" id="IPR051909">
    <property type="entry name" value="MFP_Cation_Efflux"/>
</dbReference>
<dbReference type="EMBL" id="JACRTI010000001">
    <property type="protein sequence ID" value="MBC8600150.1"/>
    <property type="molecule type" value="Genomic_DNA"/>
</dbReference>
<dbReference type="PROSITE" id="PS51257">
    <property type="entry name" value="PROKAR_LIPOPROTEIN"/>
    <property type="match status" value="1"/>
</dbReference>
<feature type="domain" description="CzcB-like barrel-sandwich hybrid" evidence="5">
    <location>
        <begin position="76"/>
        <end position="222"/>
    </location>
</feature>
<dbReference type="Proteomes" id="UP000256321">
    <property type="component" value="Unassembled WGS sequence"/>
</dbReference>
<feature type="chain" id="PRO_5017694919" evidence="3">
    <location>
        <begin position="21"/>
        <end position="301"/>
    </location>
</feature>
<gene>
    <name evidence="7" type="ORF">DWU89_00260</name>
    <name evidence="6" type="ORF">H8784_00260</name>
</gene>